<dbReference type="RefSeq" id="XP_003115120.2">
    <property type="nucleotide sequence ID" value="XM_003115072.2"/>
</dbReference>
<comment type="caution">
    <text evidence="3">The sequence shown here is derived from an EMBL/GenBank/DDBJ whole genome shotgun (WGS) entry which is preliminary data.</text>
</comment>
<dbReference type="PROSITE" id="PS00383">
    <property type="entry name" value="TYR_PHOSPHATASE_1"/>
    <property type="match status" value="1"/>
</dbReference>
<proteinExistence type="predicted"/>
<feature type="domain" description="Tyrosine specific protein phosphatases" evidence="2">
    <location>
        <begin position="53"/>
        <end position="116"/>
    </location>
</feature>
<evidence type="ECO:0000313" key="4">
    <source>
        <dbReference type="Proteomes" id="UP000483820"/>
    </source>
</evidence>
<dbReference type="Gene3D" id="3.90.190.10">
    <property type="entry name" value="Protein tyrosine phosphatase superfamily"/>
    <property type="match status" value="1"/>
</dbReference>
<accession>A0A6A5HRA7</accession>
<dbReference type="PROSITE" id="PS50055">
    <property type="entry name" value="TYR_PHOSPHATASE_PTP"/>
    <property type="match status" value="1"/>
</dbReference>
<dbReference type="Proteomes" id="UP000483820">
    <property type="component" value="Chromosome I"/>
</dbReference>
<evidence type="ECO:0008006" key="5">
    <source>
        <dbReference type="Google" id="ProtNLM"/>
    </source>
</evidence>
<dbReference type="KEGG" id="crq:GCK72_001608"/>
<dbReference type="InterPro" id="IPR000242">
    <property type="entry name" value="PTP_cat"/>
</dbReference>
<dbReference type="AlphaFoldDB" id="A0A6A5HRA7"/>
<dbReference type="EMBL" id="WUAV01000001">
    <property type="protein sequence ID" value="KAF1769791.1"/>
    <property type="molecule type" value="Genomic_DNA"/>
</dbReference>
<evidence type="ECO:0000259" key="2">
    <source>
        <dbReference type="PROSITE" id="PS50056"/>
    </source>
</evidence>
<sequence length="152" mass="17530">MKWEKKSEAKVMETVLNIEGPGGTLKTTHYHWIDWPDRGVPPADLAVCELLAKTRGSKSPIVVHCSAGIGRTGSVVMIEYIMDQLMSGQPIEECDKILQKIREQRNNSIQTEHQYLFVHQVMMNYFMEKKMFDNDVKMAHLKFTEQYLKAVN</sequence>
<dbReference type="GeneID" id="9815095"/>
<dbReference type="InterPro" id="IPR052782">
    <property type="entry name" value="Oocyte-zygote_transition_reg"/>
</dbReference>
<dbReference type="InterPro" id="IPR000387">
    <property type="entry name" value="Tyr_Pase_dom"/>
</dbReference>
<dbReference type="InterPro" id="IPR016130">
    <property type="entry name" value="Tyr_Pase_AS"/>
</dbReference>
<gene>
    <name evidence="3" type="ORF">GCK72_001608</name>
</gene>
<dbReference type="GO" id="GO:0004725">
    <property type="term" value="F:protein tyrosine phosphatase activity"/>
    <property type="evidence" value="ECO:0007669"/>
    <property type="project" value="InterPro"/>
</dbReference>
<dbReference type="InterPro" id="IPR003595">
    <property type="entry name" value="Tyr_Pase_cat"/>
</dbReference>
<name>A0A6A5HRA7_CAERE</name>
<dbReference type="SMART" id="SM00404">
    <property type="entry name" value="PTPc_motif"/>
    <property type="match status" value="1"/>
</dbReference>
<dbReference type="PANTHER" id="PTHR46163:SF27">
    <property type="entry name" value="PROTEIN-TYROSINE PHOSPHATASE"/>
    <property type="match status" value="1"/>
</dbReference>
<dbReference type="CDD" id="cd00047">
    <property type="entry name" value="PTPc"/>
    <property type="match status" value="1"/>
</dbReference>
<reference evidence="3 4" key="1">
    <citation type="submission" date="2019-12" db="EMBL/GenBank/DDBJ databases">
        <title>Chromosome-level assembly of the Caenorhabditis remanei genome.</title>
        <authorList>
            <person name="Teterina A.A."/>
            <person name="Willis J.H."/>
            <person name="Phillips P.C."/>
        </authorList>
    </citation>
    <scope>NUCLEOTIDE SEQUENCE [LARGE SCALE GENOMIC DNA]</scope>
    <source>
        <strain evidence="3 4">PX506</strain>
        <tissue evidence="3">Whole organism</tissue>
    </source>
</reference>
<dbReference type="SUPFAM" id="SSF52799">
    <property type="entry name" value="(Phosphotyrosine protein) phosphatases II"/>
    <property type="match status" value="1"/>
</dbReference>
<dbReference type="CTD" id="9815095"/>
<dbReference type="PANTHER" id="PTHR46163">
    <property type="entry name" value="TYROSINE-PROTEIN PHOSPHATASE-RELATED"/>
    <property type="match status" value="1"/>
</dbReference>
<protein>
    <recommendedName>
        <fullName evidence="5">Protein-tyrosine phosphatase</fullName>
    </recommendedName>
</protein>
<feature type="domain" description="Tyrosine-protein phosphatase" evidence="1">
    <location>
        <begin position="28"/>
        <end position="125"/>
    </location>
</feature>
<dbReference type="PROSITE" id="PS50056">
    <property type="entry name" value="TYR_PHOSPHATASE_2"/>
    <property type="match status" value="1"/>
</dbReference>
<dbReference type="SMART" id="SM00194">
    <property type="entry name" value="PTPc"/>
    <property type="match status" value="1"/>
</dbReference>
<evidence type="ECO:0000313" key="3">
    <source>
        <dbReference type="EMBL" id="KAF1769791.1"/>
    </source>
</evidence>
<dbReference type="Pfam" id="PF00102">
    <property type="entry name" value="Y_phosphatase"/>
    <property type="match status" value="1"/>
</dbReference>
<dbReference type="PRINTS" id="PR00700">
    <property type="entry name" value="PRTYPHPHTASE"/>
</dbReference>
<evidence type="ECO:0000259" key="1">
    <source>
        <dbReference type="PROSITE" id="PS50055"/>
    </source>
</evidence>
<dbReference type="InterPro" id="IPR029021">
    <property type="entry name" value="Prot-tyrosine_phosphatase-like"/>
</dbReference>
<organism evidence="3 4">
    <name type="scientific">Caenorhabditis remanei</name>
    <name type="common">Caenorhabditis vulgaris</name>
    <dbReference type="NCBI Taxonomy" id="31234"/>
    <lineage>
        <taxon>Eukaryota</taxon>
        <taxon>Metazoa</taxon>
        <taxon>Ecdysozoa</taxon>
        <taxon>Nematoda</taxon>
        <taxon>Chromadorea</taxon>
        <taxon>Rhabditida</taxon>
        <taxon>Rhabditina</taxon>
        <taxon>Rhabditomorpha</taxon>
        <taxon>Rhabditoidea</taxon>
        <taxon>Rhabditidae</taxon>
        <taxon>Peloderinae</taxon>
        <taxon>Caenorhabditis</taxon>
    </lineage>
</organism>